<dbReference type="EMBL" id="BPLR01017415">
    <property type="protein sequence ID" value="GIY91429.1"/>
    <property type="molecule type" value="Genomic_DNA"/>
</dbReference>
<keyword evidence="1" id="KW-1133">Transmembrane helix</keyword>
<name>A0AAV4XCB1_CAEEX</name>
<evidence type="ECO:0000313" key="2">
    <source>
        <dbReference type="EMBL" id="GIY91429.1"/>
    </source>
</evidence>
<gene>
    <name evidence="2" type="ORF">CEXT_394751</name>
</gene>
<organism evidence="2 3">
    <name type="scientific">Caerostris extrusa</name>
    <name type="common">Bark spider</name>
    <name type="synonym">Caerostris bankana</name>
    <dbReference type="NCBI Taxonomy" id="172846"/>
    <lineage>
        <taxon>Eukaryota</taxon>
        <taxon>Metazoa</taxon>
        <taxon>Ecdysozoa</taxon>
        <taxon>Arthropoda</taxon>
        <taxon>Chelicerata</taxon>
        <taxon>Arachnida</taxon>
        <taxon>Araneae</taxon>
        <taxon>Araneomorphae</taxon>
        <taxon>Entelegynae</taxon>
        <taxon>Araneoidea</taxon>
        <taxon>Araneidae</taxon>
        <taxon>Caerostris</taxon>
    </lineage>
</organism>
<keyword evidence="1" id="KW-0472">Membrane</keyword>
<keyword evidence="3" id="KW-1185">Reference proteome</keyword>
<sequence length="155" mass="17798">MDETLRNESSSSSSSRLVGCNLLCTYELSVARKKVRGSDVLKFIYYHFTYETLNSYAFKGFLLVKEEYTWVYSSFVIKTMVVKIFFFKSIKKDRTRQQRLHNVWHPCSRGKGRCYSGSTECESTPLKLNFQAPPPLQYHKAPVLPFSLVSNPAGG</sequence>
<reference evidence="2 3" key="1">
    <citation type="submission" date="2021-06" db="EMBL/GenBank/DDBJ databases">
        <title>Caerostris extrusa draft genome.</title>
        <authorList>
            <person name="Kono N."/>
            <person name="Arakawa K."/>
        </authorList>
    </citation>
    <scope>NUCLEOTIDE SEQUENCE [LARGE SCALE GENOMIC DNA]</scope>
</reference>
<keyword evidence="1" id="KW-0812">Transmembrane</keyword>
<protein>
    <submittedName>
        <fullName evidence="2">Uncharacterized protein</fullName>
    </submittedName>
</protein>
<evidence type="ECO:0000313" key="3">
    <source>
        <dbReference type="Proteomes" id="UP001054945"/>
    </source>
</evidence>
<evidence type="ECO:0000256" key="1">
    <source>
        <dbReference type="SAM" id="Phobius"/>
    </source>
</evidence>
<dbReference type="Proteomes" id="UP001054945">
    <property type="component" value="Unassembled WGS sequence"/>
</dbReference>
<feature type="transmembrane region" description="Helical" evidence="1">
    <location>
        <begin position="70"/>
        <end position="90"/>
    </location>
</feature>
<proteinExistence type="predicted"/>
<comment type="caution">
    <text evidence="2">The sequence shown here is derived from an EMBL/GenBank/DDBJ whole genome shotgun (WGS) entry which is preliminary data.</text>
</comment>
<accession>A0AAV4XCB1</accession>
<dbReference type="AlphaFoldDB" id="A0AAV4XCB1"/>